<proteinExistence type="inferred from homology"/>
<dbReference type="PANTHER" id="PTHR46300:SF7">
    <property type="entry name" value="P450, PUTATIVE (EUROFUNG)-RELATED"/>
    <property type="match status" value="1"/>
</dbReference>
<evidence type="ECO:0000256" key="6">
    <source>
        <dbReference type="ARBA" id="ARBA00023002"/>
    </source>
</evidence>
<dbReference type="InterPro" id="IPR017972">
    <property type="entry name" value="Cyt_P450_CS"/>
</dbReference>
<evidence type="ECO:0000256" key="8">
    <source>
        <dbReference type="ARBA" id="ARBA00023033"/>
    </source>
</evidence>
<keyword evidence="8 9" id="KW-0503">Monooxygenase</keyword>
<dbReference type="Proteomes" id="UP001498398">
    <property type="component" value="Unassembled WGS sequence"/>
</dbReference>
<dbReference type="InterPro" id="IPR050364">
    <property type="entry name" value="Cytochrome_P450_fung"/>
</dbReference>
<dbReference type="InterPro" id="IPR001128">
    <property type="entry name" value="Cyt_P450"/>
</dbReference>
<organism evidence="10 11">
    <name type="scientific">Marasmiellus scandens</name>
    <dbReference type="NCBI Taxonomy" id="2682957"/>
    <lineage>
        <taxon>Eukaryota</taxon>
        <taxon>Fungi</taxon>
        <taxon>Dikarya</taxon>
        <taxon>Basidiomycota</taxon>
        <taxon>Agaricomycotina</taxon>
        <taxon>Agaricomycetes</taxon>
        <taxon>Agaricomycetidae</taxon>
        <taxon>Agaricales</taxon>
        <taxon>Marasmiineae</taxon>
        <taxon>Omphalotaceae</taxon>
        <taxon>Marasmiellus</taxon>
    </lineage>
</organism>
<protein>
    <recommendedName>
        <fullName evidence="12">Cytochrome P450</fullName>
    </recommendedName>
</protein>
<dbReference type="PRINTS" id="PR00463">
    <property type="entry name" value="EP450I"/>
</dbReference>
<dbReference type="CDD" id="cd11065">
    <property type="entry name" value="CYP64-like"/>
    <property type="match status" value="1"/>
</dbReference>
<dbReference type="EMBL" id="JBANRG010000063">
    <property type="protein sequence ID" value="KAK7441384.1"/>
    <property type="molecule type" value="Genomic_DNA"/>
</dbReference>
<accession>A0ABR1IW27</accession>
<dbReference type="PANTHER" id="PTHR46300">
    <property type="entry name" value="P450, PUTATIVE (EUROFUNG)-RELATED-RELATED"/>
    <property type="match status" value="1"/>
</dbReference>
<dbReference type="SUPFAM" id="SSF48264">
    <property type="entry name" value="Cytochrome P450"/>
    <property type="match status" value="1"/>
</dbReference>
<sequence length="377" mass="43277">MVDYYPIQRLALNTLFKKLLDSPQDFNSHFQRHSGTIILRVTYGITSEEDQDFYVKLVHRAIEPFHQAFNHGTYLVDYFPLLKYVPSWLPGAGFKRKAKVWSQYAFDLKDKPWEKIKSSIKAGNTPACFVTENLEKFNGDKEMEEVIKNCSAVAYLGGSDSSVTLMLSIILTLLLHPEVQERAQAELDAVLGQDGSEARRLPDYSDRQFLPYIDAIIDEVMRLHPVTPLAAPHRLMEHDIYEGYWIPKGTTVIGNAWAIIHDQEIYPEPFKFNPDRFIEQEGKVLPPNPALFGFGFGRRICPGRWLALDTTWLVIASLLATCTFKKALDEHGNEIEPVVDYEYALISHPKPYKCRFVPRSPEAVKLMQNGFDEKDRY</sequence>
<evidence type="ECO:0000256" key="3">
    <source>
        <dbReference type="ARBA" id="ARBA00010617"/>
    </source>
</evidence>
<keyword evidence="4 9" id="KW-0349">Heme</keyword>
<evidence type="ECO:0008006" key="12">
    <source>
        <dbReference type="Google" id="ProtNLM"/>
    </source>
</evidence>
<evidence type="ECO:0000313" key="11">
    <source>
        <dbReference type="Proteomes" id="UP001498398"/>
    </source>
</evidence>
<keyword evidence="6 9" id="KW-0560">Oxidoreductase</keyword>
<comment type="similarity">
    <text evidence="3 9">Belongs to the cytochrome P450 family.</text>
</comment>
<evidence type="ECO:0000256" key="4">
    <source>
        <dbReference type="ARBA" id="ARBA00022617"/>
    </source>
</evidence>
<dbReference type="Pfam" id="PF00067">
    <property type="entry name" value="p450"/>
    <property type="match status" value="1"/>
</dbReference>
<keyword evidence="11" id="KW-1185">Reference proteome</keyword>
<evidence type="ECO:0000313" key="10">
    <source>
        <dbReference type="EMBL" id="KAK7441384.1"/>
    </source>
</evidence>
<evidence type="ECO:0000256" key="9">
    <source>
        <dbReference type="RuleBase" id="RU000461"/>
    </source>
</evidence>
<evidence type="ECO:0000256" key="1">
    <source>
        <dbReference type="ARBA" id="ARBA00001971"/>
    </source>
</evidence>
<comment type="pathway">
    <text evidence="2">Secondary metabolite biosynthesis.</text>
</comment>
<evidence type="ECO:0000256" key="5">
    <source>
        <dbReference type="ARBA" id="ARBA00022723"/>
    </source>
</evidence>
<keyword evidence="7 9" id="KW-0408">Iron</keyword>
<dbReference type="InterPro" id="IPR036396">
    <property type="entry name" value="Cyt_P450_sf"/>
</dbReference>
<comment type="caution">
    <text evidence="10">The sequence shown here is derived from an EMBL/GenBank/DDBJ whole genome shotgun (WGS) entry which is preliminary data.</text>
</comment>
<keyword evidence="5 9" id="KW-0479">Metal-binding</keyword>
<dbReference type="PROSITE" id="PS00086">
    <property type="entry name" value="CYTOCHROME_P450"/>
    <property type="match status" value="1"/>
</dbReference>
<dbReference type="Gene3D" id="1.10.630.10">
    <property type="entry name" value="Cytochrome P450"/>
    <property type="match status" value="1"/>
</dbReference>
<name>A0ABR1IW27_9AGAR</name>
<reference evidence="10 11" key="1">
    <citation type="submission" date="2024-01" db="EMBL/GenBank/DDBJ databases">
        <title>A draft genome for the cacao thread blight pathogen Marasmiellus scandens.</title>
        <authorList>
            <person name="Baruah I.K."/>
            <person name="Leung J."/>
            <person name="Bukari Y."/>
            <person name="Amoako-Attah I."/>
            <person name="Meinhardt L.W."/>
            <person name="Bailey B.A."/>
            <person name="Cohen S.P."/>
        </authorList>
    </citation>
    <scope>NUCLEOTIDE SEQUENCE [LARGE SCALE GENOMIC DNA]</scope>
    <source>
        <strain evidence="10 11">GH-19</strain>
    </source>
</reference>
<evidence type="ECO:0000256" key="7">
    <source>
        <dbReference type="ARBA" id="ARBA00023004"/>
    </source>
</evidence>
<comment type="cofactor">
    <cofactor evidence="1">
        <name>heme</name>
        <dbReference type="ChEBI" id="CHEBI:30413"/>
    </cofactor>
</comment>
<dbReference type="InterPro" id="IPR002401">
    <property type="entry name" value="Cyt_P450_E_grp-I"/>
</dbReference>
<evidence type="ECO:0000256" key="2">
    <source>
        <dbReference type="ARBA" id="ARBA00005179"/>
    </source>
</evidence>
<gene>
    <name evidence="10" type="ORF">VKT23_016632</name>
</gene>